<accession>A0ABY9YPN1</accession>
<proteinExistence type="predicted"/>
<feature type="domain" description="DUF6265" evidence="2">
    <location>
        <begin position="28"/>
        <end position="133"/>
    </location>
</feature>
<dbReference type="EMBL" id="CP115541">
    <property type="protein sequence ID" value="WNH52163.1"/>
    <property type="molecule type" value="Genomic_DNA"/>
</dbReference>
<evidence type="ECO:0000313" key="4">
    <source>
        <dbReference type="Proteomes" id="UP001302072"/>
    </source>
</evidence>
<sequence>MIKTTMAMLGAGLALGSGPANAAGPAFDWLAGHWCGGTEQRQIEEVWLPQAGGALLGMSRTLAGDSTESFEFMRLVPSGNDAGFHVQPNGVPATLFTISSQGRGWVVFENPAHDFPNRIEYRREGDALKAVISGPVEDGKQHEIRFDYQPCTPRPTP</sequence>
<evidence type="ECO:0000313" key="3">
    <source>
        <dbReference type="EMBL" id="WNH52163.1"/>
    </source>
</evidence>
<name>A0ABY9YPN1_9GAMM</name>
<feature type="chain" id="PRO_5045859551" evidence="1">
    <location>
        <begin position="23"/>
        <end position="157"/>
    </location>
</feature>
<dbReference type="Pfam" id="PF19780">
    <property type="entry name" value="DUF6265"/>
    <property type="match status" value="1"/>
</dbReference>
<dbReference type="RefSeq" id="WP_311191368.1">
    <property type="nucleotide sequence ID" value="NZ_CP115541.1"/>
</dbReference>
<protein>
    <submittedName>
        <fullName evidence="3">DUF6265 family protein</fullName>
    </submittedName>
</protein>
<dbReference type="InterPro" id="IPR046232">
    <property type="entry name" value="DUF6265"/>
</dbReference>
<reference evidence="3 4" key="1">
    <citation type="submission" date="2022-12" db="EMBL/GenBank/DDBJ databases">
        <title>Two new species, Stenotrophomonas aracearum and Stenotrophomonas oahuensis, isolated from Anthurium (Araceae family) in Hawaii.</title>
        <authorList>
            <person name="Chunag S.C."/>
            <person name="Dobhal S."/>
            <person name="Alvarez A."/>
            <person name="Arif M."/>
        </authorList>
    </citation>
    <scope>NUCLEOTIDE SEQUENCE [LARGE SCALE GENOMIC DNA]</scope>
    <source>
        <strain evidence="3 4">A5586</strain>
    </source>
</reference>
<keyword evidence="1" id="KW-0732">Signal</keyword>
<gene>
    <name evidence="3" type="ORF">PDM29_17765</name>
</gene>
<organism evidence="3 4">
    <name type="scientific">Stenotrophomonas oahuensis</name>
    <dbReference type="NCBI Taxonomy" id="3003271"/>
    <lineage>
        <taxon>Bacteria</taxon>
        <taxon>Pseudomonadati</taxon>
        <taxon>Pseudomonadota</taxon>
        <taxon>Gammaproteobacteria</taxon>
        <taxon>Lysobacterales</taxon>
        <taxon>Lysobacteraceae</taxon>
        <taxon>Stenotrophomonas</taxon>
    </lineage>
</organism>
<feature type="signal peptide" evidence="1">
    <location>
        <begin position="1"/>
        <end position="22"/>
    </location>
</feature>
<evidence type="ECO:0000259" key="2">
    <source>
        <dbReference type="Pfam" id="PF19780"/>
    </source>
</evidence>
<keyword evidence="4" id="KW-1185">Reference proteome</keyword>
<dbReference type="Proteomes" id="UP001302072">
    <property type="component" value="Chromosome"/>
</dbReference>
<evidence type="ECO:0000256" key="1">
    <source>
        <dbReference type="SAM" id="SignalP"/>
    </source>
</evidence>